<dbReference type="Proteomes" id="UP000069632">
    <property type="component" value="Unassembled WGS sequence"/>
</dbReference>
<dbReference type="OrthoDB" id="5516036at2"/>
<keyword evidence="2" id="KW-0813">Transport</keyword>
<dbReference type="GO" id="GO:0012505">
    <property type="term" value="C:endomembrane system"/>
    <property type="evidence" value="ECO:0007669"/>
    <property type="project" value="UniProtKB-SubCell"/>
</dbReference>
<protein>
    <submittedName>
        <fullName evidence="7">Twin-arginine translocation pathway signal</fullName>
    </submittedName>
</protein>
<reference evidence="7 8" key="1">
    <citation type="submission" date="2016-02" db="EMBL/GenBank/DDBJ databases">
        <authorList>
            <consortium name="Pathogen Informatics"/>
        </authorList>
    </citation>
    <scope>NUCLEOTIDE SEQUENCE [LARGE SCALE GENOMIC DNA]</scope>
    <source>
        <strain evidence="7 8">RC20</strain>
    </source>
</reference>
<dbReference type="AlphaFoldDB" id="A0A128EKN7"/>
<name>A0A128EKN7_9BACT</name>
<dbReference type="InterPro" id="IPR044527">
    <property type="entry name" value="NrtA/CpmA_ABC-bd_dom"/>
</dbReference>
<feature type="chain" id="PRO_5007281551" evidence="6">
    <location>
        <begin position="24"/>
        <end position="304"/>
    </location>
</feature>
<evidence type="ECO:0000256" key="5">
    <source>
        <dbReference type="ARBA" id="ARBA00023136"/>
    </source>
</evidence>
<proteinExistence type="predicted"/>
<dbReference type="SUPFAM" id="SSF53850">
    <property type="entry name" value="Periplasmic binding protein-like II"/>
    <property type="match status" value="1"/>
</dbReference>
<sequence length="304" mass="32679">MNRRKFIGILSAFSFIATTNSLAQVPKIGIKIGYLPVTDHLMMIAKESFVGSSFTIVGVKFSSWADIAEALRAGAVDGAFLLAPLGLALKSMGADIKVVLSAHKNGSAVIVNEKIADINALDGKKVAIPSRFSSHYFLLDKLAKKHKLKLNLIDMAPPEMPSALKTGVIDGFIVAEPFGQLGLNLGGAKVLAYSREILPNHICCTLNLNSSLALSSVGKELVNGFKQASKLIIEDESLASVLANKVLGQKTSVIKQVLEQNIATYDDLSLSKESLEELKNFLIEKNLGSKNLANLDIDEYLVVL</sequence>
<keyword evidence="3" id="KW-1003">Cell membrane</keyword>
<evidence type="ECO:0000256" key="6">
    <source>
        <dbReference type="SAM" id="SignalP"/>
    </source>
</evidence>
<dbReference type="RefSeq" id="WP_075540612.1">
    <property type="nucleotide sequence ID" value="NZ_CP053844.1"/>
</dbReference>
<evidence type="ECO:0000313" key="7">
    <source>
        <dbReference type="EMBL" id="CZE49454.1"/>
    </source>
</evidence>
<dbReference type="PANTHER" id="PTHR30024:SF43">
    <property type="entry name" value="BLL4572 PROTEIN"/>
    <property type="match status" value="1"/>
</dbReference>
<organism evidence="7 8">
    <name type="scientific">Campylobacter geochelonis</name>
    <dbReference type="NCBI Taxonomy" id="1780362"/>
    <lineage>
        <taxon>Bacteria</taxon>
        <taxon>Pseudomonadati</taxon>
        <taxon>Campylobacterota</taxon>
        <taxon>Epsilonproteobacteria</taxon>
        <taxon>Campylobacterales</taxon>
        <taxon>Campylobacteraceae</taxon>
        <taxon>Campylobacter</taxon>
    </lineage>
</organism>
<dbReference type="Pfam" id="PF13379">
    <property type="entry name" value="NMT1_2"/>
    <property type="match status" value="1"/>
</dbReference>
<keyword evidence="8" id="KW-1185">Reference proteome</keyword>
<feature type="signal peptide" evidence="6">
    <location>
        <begin position="1"/>
        <end position="23"/>
    </location>
</feature>
<dbReference type="Gene3D" id="3.40.190.10">
    <property type="entry name" value="Periplasmic binding protein-like II"/>
    <property type="match status" value="2"/>
</dbReference>
<dbReference type="CDD" id="cd13553">
    <property type="entry name" value="PBP2_NrtA_CpmA_like"/>
    <property type="match status" value="1"/>
</dbReference>
<dbReference type="PANTHER" id="PTHR30024">
    <property type="entry name" value="ALIPHATIC SULFONATES-BINDING PROTEIN-RELATED"/>
    <property type="match status" value="1"/>
</dbReference>
<evidence type="ECO:0000256" key="3">
    <source>
        <dbReference type="ARBA" id="ARBA00022475"/>
    </source>
</evidence>
<accession>A0A128EKN7</accession>
<keyword evidence="5" id="KW-0472">Membrane</keyword>
<keyword evidence="4" id="KW-0997">Cell inner membrane</keyword>
<evidence type="ECO:0000256" key="1">
    <source>
        <dbReference type="ARBA" id="ARBA00004308"/>
    </source>
</evidence>
<dbReference type="EMBL" id="FIZP01000023">
    <property type="protein sequence ID" value="CZE49454.1"/>
    <property type="molecule type" value="Genomic_DNA"/>
</dbReference>
<comment type="subcellular location">
    <subcellularLocation>
        <location evidence="1">Endomembrane system</location>
    </subcellularLocation>
</comment>
<keyword evidence="6" id="KW-0732">Signal</keyword>
<evidence type="ECO:0000256" key="4">
    <source>
        <dbReference type="ARBA" id="ARBA00022519"/>
    </source>
</evidence>
<evidence type="ECO:0000256" key="2">
    <source>
        <dbReference type="ARBA" id="ARBA00022448"/>
    </source>
</evidence>
<evidence type="ECO:0000313" key="8">
    <source>
        <dbReference type="Proteomes" id="UP000069632"/>
    </source>
</evidence>
<gene>
    <name evidence="7" type="primary">tauA</name>
    <name evidence="7" type="ORF">ERS672216_01921</name>
</gene>